<dbReference type="EMBL" id="CAJVPZ010023162">
    <property type="protein sequence ID" value="CAG8714491.1"/>
    <property type="molecule type" value="Genomic_DNA"/>
</dbReference>
<proteinExistence type="predicted"/>
<feature type="non-terminal residue" evidence="1">
    <location>
        <position position="57"/>
    </location>
</feature>
<comment type="caution">
    <text evidence="1">The sequence shown here is derived from an EMBL/GenBank/DDBJ whole genome shotgun (WGS) entry which is preliminary data.</text>
</comment>
<protein>
    <submittedName>
        <fullName evidence="1">10996_t:CDS:1</fullName>
    </submittedName>
</protein>
<dbReference type="AlphaFoldDB" id="A0A9N9HZI4"/>
<name>A0A9N9HZI4_9GLOM</name>
<reference evidence="1" key="1">
    <citation type="submission" date="2021-06" db="EMBL/GenBank/DDBJ databases">
        <authorList>
            <person name="Kallberg Y."/>
            <person name="Tangrot J."/>
            <person name="Rosling A."/>
        </authorList>
    </citation>
    <scope>NUCLEOTIDE SEQUENCE</scope>
    <source>
        <strain evidence="1">IN212</strain>
    </source>
</reference>
<accession>A0A9N9HZI4</accession>
<organism evidence="1 2">
    <name type="scientific">Racocetra fulgida</name>
    <dbReference type="NCBI Taxonomy" id="60492"/>
    <lineage>
        <taxon>Eukaryota</taxon>
        <taxon>Fungi</taxon>
        <taxon>Fungi incertae sedis</taxon>
        <taxon>Mucoromycota</taxon>
        <taxon>Glomeromycotina</taxon>
        <taxon>Glomeromycetes</taxon>
        <taxon>Diversisporales</taxon>
        <taxon>Gigasporaceae</taxon>
        <taxon>Racocetra</taxon>
    </lineage>
</organism>
<sequence length="57" mass="6715">YERRREIFFIQYQQGYSKTQVGGKLYQSKSEDLYQSKKPITLPTIAPTLDGNDWDVN</sequence>
<keyword evidence="2" id="KW-1185">Reference proteome</keyword>
<dbReference type="Proteomes" id="UP000789396">
    <property type="component" value="Unassembled WGS sequence"/>
</dbReference>
<evidence type="ECO:0000313" key="1">
    <source>
        <dbReference type="EMBL" id="CAG8714491.1"/>
    </source>
</evidence>
<evidence type="ECO:0000313" key="2">
    <source>
        <dbReference type="Proteomes" id="UP000789396"/>
    </source>
</evidence>
<gene>
    <name evidence="1" type="ORF">RFULGI_LOCUS11061</name>
</gene>